<dbReference type="Pfam" id="PF00083">
    <property type="entry name" value="Sugar_tr"/>
    <property type="match status" value="1"/>
</dbReference>
<evidence type="ECO:0000256" key="7">
    <source>
        <dbReference type="RuleBase" id="RU003346"/>
    </source>
</evidence>
<sequence length="501" mass="54378">MFNFGYDMLVFGGVSAMPFFNRKFGVCNGQGVCMLTQGTLAIMNSTPWLGKLVGIWIAAPIARWAGRKPVFAVIIVSSWIGVALQISATTAIQFTIGRVICYGMTGICASVLPMYIAETAPAQLRGFLVAQMHLQIALGQIVASAVNVSTSKLRSQASWMIPIGMQFLMPTLMAFGYFWLVESPRWLLSQGREEQATIALKKLRGRFGNEENIREELVQLTKGDLNQVKGPWKEVFQGTNLRRTFISTIGMAGQQITGQAFISQYGIIFYTRMGFTNAYELGTIGHAIALVVSLFAAFVVDSMGRRPLLITGGAGQAVFLFMVGAVACVANPSWPVKYLSVVGFILWGICFALSWAPLSYIILSEATSIRVIEKTNLFSVSISTLIALAISASTPALMTSIGGKIGFIYGGLAIMMAVLAYIVIPEMKGKSLEELDILFKRRTPTREFKNAIVDVPPNSFVGKDTLAPAWILLLGPTHSSALACGFHFFLLSMHLGSIGIA</sequence>
<proteinExistence type="inferred from homology"/>
<evidence type="ECO:0000256" key="6">
    <source>
        <dbReference type="ARBA" id="ARBA00023136"/>
    </source>
</evidence>
<name>A0A9P9BWN3_9PEZI</name>
<dbReference type="GO" id="GO:0005351">
    <property type="term" value="F:carbohydrate:proton symporter activity"/>
    <property type="evidence" value="ECO:0007669"/>
    <property type="project" value="TreeGrafter"/>
</dbReference>
<dbReference type="Proteomes" id="UP000756346">
    <property type="component" value="Unassembled WGS sequence"/>
</dbReference>
<dbReference type="InterPro" id="IPR020846">
    <property type="entry name" value="MFS_dom"/>
</dbReference>
<keyword evidence="6 8" id="KW-0472">Membrane</keyword>
<feature type="transmembrane region" description="Helical" evidence="8">
    <location>
        <begin position="405"/>
        <end position="424"/>
    </location>
</feature>
<evidence type="ECO:0000256" key="5">
    <source>
        <dbReference type="ARBA" id="ARBA00022989"/>
    </source>
</evidence>
<dbReference type="PROSITE" id="PS00216">
    <property type="entry name" value="SUGAR_TRANSPORT_1"/>
    <property type="match status" value="1"/>
</dbReference>
<dbReference type="InterPro" id="IPR003663">
    <property type="entry name" value="Sugar/inositol_transpt"/>
</dbReference>
<feature type="transmembrane region" description="Helical" evidence="8">
    <location>
        <begin position="307"/>
        <end position="332"/>
    </location>
</feature>
<dbReference type="PANTHER" id="PTHR48022:SF2">
    <property type="entry name" value="PLASTIDIC GLUCOSE TRANSPORTER 4"/>
    <property type="match status" value="1"/>
</dbReference>
<dbReference type="GeneID" id="70189587"/>
<feature type="transmembrane region" description="Helical" evidence="8">
    <location>
        <begin position="71"/>
        <end position="92"/>
    </location>
</feature>
<dbReference type="GO" id="GO:0016020">
    <property type="term" value="C:membrane"/>
    <property type="evidence" value="ECO:0007669"/>
    <property type="project" value="UniProtKB-SubCell"/>
</dbReference>
<dbReference type="PROSITE" id="PS50850">
    <property type="entry name" value="MFS"/>
    <property type="match status" value="1"/>
</dbReference>
<feature type="transmembrane region" description="Helical" evidence="8">
    <location>
        <begin position="338"/>
        <end position="363"/>
    </location>
</feature>
<dbReference type="PRINTS" id="PR00171">
    <property type="entry name" value="SUGRTRNSPORT"/>
</dbReference>
<dbReference type="RefSeq" id="XP_046019663.1">
    <property type="nucleotide sequence ID" value="XM_046160041.1"/>
</dbReference>
<evidence type="ECO:0000313" key="11">
    <source>
        <dbReference type="Proteomes" id="UP000756346"/>
    </source>
</evidence>
<evidence type="ECO:0000259" key="9">
    <source>
        <dbReference type="PROSITE" id="PS50850"/>
    </source>
</evidence>
<comment type="subcellular location">
    <subcellularLocation>
        <location evidence="1">Membrane</location>
        <topology evidence="1">Multi-pass membrane protein</topology>
    </subcellularLocation>
</comment>
<comment type="similarity">
    <text evidence="2 7">Belongs to the major facilitator superfamily. Sugar transporter (TC 2.A.1.1) family.</text>
</comment>
<feature type="transmembrane region" description="Helical" evidence="8">
    <location>
        <begin position="375"/>
        <end position="393"/>
    </location>
</feature>
<protein>
    <submittedName>
        <fullName evidence="10">General substrate transporter</fullName>
    </submittedName>
</protein>
<evidence type="ECO:0000256" key="1">
    <source>
        <dbReference type="ARBA" id="ARBA00004141"/>
    </source>
</evidence>
<keyword evidence="11" id="KW-1185">Reference proteome</keyword>
<evidence type="ECO:0000313" key="10">
    <source>
        <dbReference type="EMBL" id="KAH7041608.1"/>
    </source>
</evidence>
<accession>A0A9P9BWN3</accession>
<feature type="transmembrane region" description="Helical" evidence="8">
    <location>
        <begin position="99"/>
        <end position="116"/>
    </location>
</feature>
<dbReference type="SUPFAM" id="SSF103473">
    <property type="entry name" value="MFS general substrate transporter"/>
    <property type="match status" value="1"/>
</dbReference>
<keyword evidence="3 7" id="KW-0813">Transport</keyword>
<comment type="caution">
    <text evidence="10">The sequence shown here is derived from an EMBL/GenBank/DDBJ whole genome shotgun (WGS) entry which is preliminary data.</text>
</comment>
<feature type="transmembrane region" description="Helical" evidence="8">
    <location>
        <begin position="281"/>
        <end position="300"/>
    </location>
</feature>
<dbReference type="Gene3D" id="1.20.1250.20">
    <property type="entry name" value="MFS general substrate transporter like domains"/>
    <property type="match status" value="1"/>
</dbReference>
<keyword evidence="4 8" id="KW-0812">Transmembrane</keyword>
<feature type="transmembrane region" description="Helical" evidence="8">
    <location>
        <begin position="160"/>
        <end position="180"/>
    </location>
</feature>
<evidence type="ECO:0000256" key="8">
    <source>
        <dbReference type="SAM" id="Phobius"/>
    </source>
</evidence>
<evidence type="ECO:0000256" key="4">
    <source>
        <dbReference type="ARBA" id="ARBA00022692"/>
    </source>
</evidence>
<gene>
    <name evidence="10" type="ORF">B0I36DRAFT_371751</name>
</gene>
<feature type="transmembrane region" description="Helical" evidence="8">
    <location>
        <begin position="48"/>
        <end position="65"/>
    </location>
</feature>
<reference evidence="10" key="1">
    <citation type="journal article" date="2021" name="Nat. Commun.">
        <title>Genetic determinants of endophytism in the Arabidopsis root mycobiome.</title>
        <authorList>
            <person name="Mesny F."/>
            <person name="Miyauchi S."/>
            <person name="Thiergart T."/>
            <person name="Pickel B."/>
            <person name="Atanasova L."/>
            <person name="Karlsson M."/>
            <person name="Huettel B."/>
            <person name="Barry K.W."/>
            <person name="Haridas S."/>
            <person name="Chen C."/>
            <person name="Bauer D."/>
            <person name="Andreopoulos W."/>
            <person name="Pangilinan J."/>
            <person name="LaButti K."/>
            <person name="Riley R."/>
            <person name="Lipzen A."/>
            <person name="Clum A."/>
            <person name="Drula E."/>
            <person name="Henrissat B."/>
            <person name="Kohler A."/>
            <person name="Grigoriev I.V."/>
            <person name="Martin F.M."/>
            <person name="Hacquard S."/>
        </authorList>
    </citation>
    <scope>NUCLEOTIDE SEQUENCE</scope>
    <source>
        <strain evidence="10">MPI-CAGE-CH-0230</strain>
    </source>
</reference>
<organism evidence="10 11">
    <name type="scientific">Microdochium trichocladiopsis</name>
    <dbReference type="NCBI Taxonomy" id="1682393"/>
    <lineage>
        <taxon>Eukaryota</taxon>
        <taxon>Fungi</taxon>
        <taxon>Dikarya</taxon>
        <taxon>Ascomycota</taxon>
        <taxon>Pezizomycotina</taxon>
        <taxon>Sordariomycetes</taxon>
        <taxon>Xylariomycetidae</taxon>
        <taxon>Xylariales</taxon>
        <taxon>Microdochiaceae</taxon>
        <taxon>Microdochium</taxon>
    </lineage>
</organism>
<feature type="domain" description="Major facilitator superfamily (MFS) profile" evidence="9">
    <location>
        <begin position="1"/>
        <end position="428"/>
    </location>
</feature>
<evidence type="ECO:0000256" key="3">
    <source>
        <dbReference type="ARBA" id="ARBA00022448"/>
    </source>
</evidence>
<dbReference type="EMBL" id="JAGTJQ010000001">
    <property type="protein sequence ID" value="KAH7041608.1"/>
    <property type="molecule type" value="Genomic_DNA"/>
</dbReference>
<keyword evidence="5 8" id="KW-1133">Transmembrane helix</keyword>
<dbReference type="AlphaFoldDB" id="A0A9P9BWN3"/>
<dbReference type="PANTHER" id="PTHR48022">
    <property type="entry name" value="PLASTIDIC GLUCOSE TRANSPORTER 4"/>
    <property type="match status" value="1"/>
</dbReference>
<dbReference type="InterPro" id="IPR005829">
    <property type="entry name" value="Sugar_transporter_CS"/>
</dbReference>
<dbReference type="NCBIfam" id="TIGR00879">
    <property type="entry name" value="SP"/>
    <property type="match status" value="1"/>
</dbReference>
<dbReference type="InterPro" id="IPR005828">
    <property type="entry name" value="MFS_sugar_transport-like"/>
</dbReference>
<evidence type="ECO:0000256" key="2">
    <source>
        <dbReference type="ARBA" id="ARBA00010992"/>
    </source>
</evidence>
<dbReference type="OrthoDB" id="6612291at2759"/>
<dbReference type="InterPro" id="IPR036259">
    <property type="entry name" value="MFS_trans_sf"/>
</dbReference>
<dbReference type="InterPro" id="IPR050360">
    <property type="entry name" value="MFS_Sugar_Transporters"/>
</dbReference>